<evidence type="ECO:0000256" key="10">
    <source>
        <dbReference type="RuleBase" id="RU004070"/>
    </source>
</evidence>
<comment type="caution">
    <text evidence="13">The sequence shown here is derived from an EMBL/GenBank/DDBJ whole genome shotgun (WGS) entry which is preliminary data.</text>
</comment>
<dbReference type="GO" id="GO:0005656">
    <property type="term" value="C:nuclear pre-replicative complex"/>
    <property type="evidence" value="ECO:0007669"/>
    <property type="project" value="UniProtKB-ARBA"/>
</dbReference>
<comment type="subcellular location">
    <subcellularLocation>
        <location evidence="1 11">Nucleus</location>
    </subcellularLocation>
</comment>
<dbReference type="PROSITE" id="PS00847">
    <property type="entry name" value="MCM_1"/>
    <property type="match status" value="1"/>
</dbReference>
<accession>A0A9N9H2S4</accession>
<dbReference type="PROSITE" id="PS50051">
    <property type="entry name" value="MCM_2"/>
    <property type="match status" value="1"/>
</dbReference>
<dbReference type="GO" id="GO:0043596">
    <property type="term" value="C:nuclear replication fork"/>
    <property type="evidence" value="ECO:0007669"/>
    <property type="project" value="UniProtKB-ARBA"/>
</dbReference>
<evidence type="ECO:0000256" key="3">
    <source>
        <dbReference type="ARBA" id="ARBA00022741"/>
    </source>
</evidence>
<dbReference type="GO" id="GO:0005524">
    <property type="term" value="F:ATP binding"/>
    <property type="evidence" value="ECO:0007669"/>
    <property type="project" value="UniProtKB-KW"/>
</dbReference>
<keyword evidence="5 11" id="KW-0347">Helicase</keyword>
<evidence type="ECO:0000256" key="8">
    <source>
        <dbReference type="ARBA" id="ARBA00023242"/>
    </source>
</evidence>
<dbReference type="InterPro" id="IPR003593">
    <property type="entry name" value="AAA+_ATPase"/>
</dbReference>
<dbReference type="InterPro" id="IPR008050">
    <property type="entry name" value="MCM7"/>
</dbReference>
<dbReference type="EC" id="3.6.4.12" evidence="11"/>
<keyword evidence="3 10" id="KW-0547">Nucleotide-binding</keyword>
<dbReference type="Gene3D" id="2.20.28.10">
    <property type="match status" value="1"/>
</dbReference>
<dbReference type="GO" id="GO:0017116">
    <property type="term" value="F:single-stranded DNA helicase activity"/>
    <property type="evidence" value="ECO:0007669"/>
    <property type="project" value="TreeGrafter"/>
</dbReference>
<dbReference type="GO" id="GO:0031261">
    <property type="term" value="C:DNA replication preinitiation complex"/>
    <property type="evidence" value="ECO:0007669"/>
    <property type="project" value="UniProtKB-ARBA"/>
</dbReference>
<dbReference type="FunFam" id="2.20.28.10:FF:000004">
    <property type="entry name" value="DNA replication licensing factor MCM7"/>
    <property type="match status" value="1"/>
</dbReference>
<keyword evidence="8 11" id="KW-0539">Nucleus</keyword>
<dbReference type="AlphaFoldDB" id="A0A9N9H2S4"/>
<evidence type="ECO:0000256" key="5">
    <source>
        <dbReference type="ARBA" id="ARBA00022806"/>
    </source>
</evidence>
<dbReference type="GO" id="GO:0016787">
    <property type="term" value="F:hydrolase activity"/>
    <property type="evidence" value="ECO:0007669"/>
    <property type="project" value="UniProtKB-KW"/>
</dbReference>
<dbReference type="Gene3D" id="2.40.50.140">
    <property type="entry name" value="Nucleic acid-binding proteins"/>
    <property type="match status" value="1"/>
</dbReference>
<dbReference type="InterPro" id="IPR018525">
    <property type="entry name" value="MCM_CS"/>
</dbReference>
<sequence>YKSRVRTSFHHVPTFFPTRRRITSFLSAFANMSIVTVHIDIDHNAELEIIKDFLLNFKTSPPREDAMDIDGEDVVDNEGTHKYRIQLQQIADRRQKSLYIELEDIATRYVDLFCRAIDAIMPSSTVELSVEDEDMDWRIHDLTEKAKASDQSMGPAFPPSLLRRYHIYLIPPSQSPTYAIRQMRGDRLGQLVIVRGMITRVTNVNPFVQVNTYLCDLCGEETFQEITKRSFMPLAQCTSERCAKNSVAGNLHMNVRGSKFVPFQEVKMQELELLVRPILPSNGFVLPHGNFLILRSIFLFFLQTDQVPVGHIPRSMTLHLYGPITRSLNPGDIVDVAGIFLPIPYTGFKALRAGLLTDVYLEVHNVTQLKQQYDKMETTPEMYSLITNLSQDPEVYTKLAKSIAPEIYGHEDVKKALLLQLIGGVTKQMGDGMKIRGDLNICLMGDPGVAKSQLLKYISKAAPRGVYTTGRGSSGVGLTASVSRDPVTSEMILEGGALVLADNGICCIDEFDKMDDTDRTAIHEVMEQQTISISKAGITTTLHARTSILAAANPLYGRYNPKVSPVHNINLPAALLSRFDILFLILDTPTPEDDTRLAQHITHVHMHEKHPNMDFESLDTLTIRHYISEARKKRPVVPEDITSYVVNAYVNLRQKQKQDELRQKEC</sequence>
<comment type="similarity">
    <text evidence="10">Belongs to the MCM family.</text>
</comment>
<evidence type="ECO:0000256" key="4">
    <source>
        <dbReference type="ARBA" id="ARBA00022801"/>
    </source>
</evidence>
<keyword evidence="2 11" id="KW-0235">DNA replication</keyword>
<keyword evidence="14" id="KW-1185">Reference proteome</keyword>
<dbReference type="InterPro" id="IPR012340">
    <property type="entry name" value="NA-bd_OB-fold"/>
</dbReference>
<dbReference type="GO" id="GO:0006271">
    <property type="term" value="P:DNA strand elongation involved in DNA replication"/>
    <property type="evidence" value="ECO:0007669"/>
    <property type="project" value="TreeGrafter"/>
</dbReference>
<dbReference type="Pfam" id="PF00493">
    <property type="entry name" value="MCM"/>
    <property type="match status" value="1"/>
</dbReference>
<evidence type="ECO:0000313" key="14">
    <source>
        <dbReference type="Proteomes" id="UP000789572"/>
    </source>
</evidence>
<evidence type="ECO:0000256" key="1">
    <source>
        <dbReference type="ARBA" id="ARBA00004123"/>
    </source>
</evidence>
<dbReference type="PRINTS" id="PR01657">
    <property type="entry name" value="MCMFAMILY"/>
</dbReference>
<dbReference type="EMBL" id="CAJVPJ010003657">
    <property type="protein sequence ID" value="CAG8643061.1"/>
    <property type="molecule type" value="Genomic_DNA"/>
</dbReference>
<feature type="non-terminal residue" evidence="13">
    <location>
        <position position="666"/>
    </location>
</feature>
<dbReference type="PRINTS" id="PR01663">
    <property type="entry name" value="MCMPROTEIN7"/>
</dbReference>
<reference evidence="13" key="1">
    <citation type="submission" date="2021-06" db="EMBL/GenBank/DDBJ databases">
        <authorList>
            <person name="Kallberg Y."/>
            <person name="Tangrot J."/>
            <person name="Rosling A."/>
        </authorList>
    </citation>
    <scope>NUCLEOTIDE SEQUENCE</scope>
    <source>
        <strain evidence="13">IA702</strain>
    </source>
</reference>
<dbReference type="GO" id="GO:0006279">
    <property type="term" value="P:premeiotic DNA replication"/>
    <property type="evidence" value="ECO:0007669"/>
    <property type="project" value="UniProtKB-ARBA"/>
</dbReference>
<dbReference type="GO" id="GO:0000727">
    <property type="term" value="P:double-strand break repair via break-induced replication"/>
    <property type="evidence" value="ECO:0007669"/>
    <property type="project" value="TreeGrafter"/>
</dbReference>
<dbReference type="InterPro" id="IPR031327">
    <property type="entry name" value="MCM"/>
</dbReference>
<dbReference type="SUPFAM" id="SSF50249">
    <property type="entry name" value="Nucleic acid-binding proteins"/>
    <property type="match status" value="1"/>
</dbReference>
<keyword evidence="6 10" id="KW-0067">ATP-binding</keyword>
<feature type="non-terminal residue" evidence="13">
    <location>
        <position position="1"/>
    </location>
</feature>
<dbReference type="GO" id="GO:0006270">
    <property type="term" value="P:DNA replication initiation"/>
    <property type="evidence" value="ECO:0007669"/>
    <property type="project" value="InterPro"/>
</dbReference>
<evidence type="ECO:0000256" key="9">
    <source>
        <dbReference type="ARBA" id="ARBA00023306"/>
    </source>
</evidence>
<dbReference type="SMART" id="SM00382">
    <property type="entry name" value="AAA"/>
    <property type="match status" value="1"/>
</dbReference>
<dbReference type="Gene3D" id="3.40.50.300">
    <property type="entry name" value="P-loop containing nucleotide triphosphate hydrolases"/>
    <property type="match status" value="1"/>
</dbReference>
<feature type="domain" description="MCM C-terminal AAA(+) ATPase" evidence="12">
    <location>
        <begin position="395"/>
        <end position="601"/>
    </location>
</feature>
<dbReference type="SMART" id="SM00350">
    <property type="entry name" value="MCM"/>
    <property type="match status" value="1"/>
</dbReference>
<keyword evidence="4 11" id="KW-0378">Hydrolase</keyword>
<dbReference type="GO" id="GO:0003697">
    <property type="term" value="F:single-stranded DNA binding"/>
    <property type="evidence" value="ECO:0007669"/>
    <property type="project" value="TreeGrafter"/>
</dbReference>
<evidence type="ECO:0000259" key="12">
    <source>
        <dbReference type="PROSITE" id="PS50051"/>
    </source>
</evidence>
<proteinExistence type="inferred from homology"/>
<name>A0A9N9H2S4_9GLOM</name>
<keyword evidence="7 10" id="KW-0238">DNA-binding</keyword>
<dbReference type="FunFam" id="3.40.50.300:FF:000826">
    <property type="entry name" value="Replicative DNA helicase Mcm"/>
    <property type="match status" value="1"/>
</dbReference>
<comment type="function">
    <text evidence="11">Acts as component of the MCM2-7 complex (MCM complex) which is the replicative helicase essential for 'once per cell cycle' DNA replication initiation and elongation in eukaryotic cells. The active ATPase sites in the MCM2-7 ring are formed through the interaction surfaces of two neighboring subunits such that a critical structure of a conserved arginine finger motif is provided in trans relative to the ATP-binding site of the Walker A box of the adjacent subunit. The six ATPase active sites, however, are likely to contribute differentially to the complex helicase activity.</text>
</comment>
<dbReference type="OrthoDB" id="3207464at2759"/>
<dbReference type="InterPro" id="IPR033762">
    <property type="entry name" value="MCM_OB"/>
</dbReference>
<dbReference type="PANTHER" id="PTHR11630:SF26">
    <property type="entry name" value="DNA REPLICATION LICENSING FACTOR MCM7"/>
    <property type="match status" value="1"/>
</dbReference>
<dbReference type="Proteomes" id="UP000789572">
    <property type="component" value="Unassembled WGS sequence"/>
</dbReference>
<dbReference type="GO" id="GO:0042555">
    <property type="term" value="C:MCM complex"/>
    <property type="evidence" value="ECO:0007669"/>
    <property type="project" value="InterPro"/>
</dbReference>
<organism evidence="13 14">
    <name type="scientific">Paraglomus occultum</name>
    <dbReference type="NCBI Taxonomy" id="144539"/>
    <lineage>
        <taxon>Eukaryota</taxon>
        <taxon>Fungi</taxon>
        <taxon>Fungi incertae sedis</taxon>
        <taxon>Mucoromycota</taxon>
        <taxon>Glomeromycotina</taxon>
        <taxon>Glomeromycetes</taxon>
        <taxon>Paraglomerales</taxon>
        <taxon>Paraglomeraceae</taxon>
        <taxon>Paraglomus</taxon>
    </lineage>
</organism>
<evidence type="ECO:0000256" key="11">
    <source>
        <dbReference type="RuleBase" id="RU365012"/>
    </source>
</evidence>
<dbReference type="SUPFAM" id="SSF52540">
    <property type="entry name" value="P-loop containing nucleoside triphosphate hydrolases"/>
    <property type="match status" value="1"/>
</dbReference>
<comment type="catalytic activity">
    <reaction evidence="11">
        <text>ATP + H2O = ADP + phosphate + H(+)</text>
        <dbReference type="Rhea" id="RHEA:13065"/>
        <dbReference type="ChEBI" id="CHEBI:15377"/>
        <dbReference type="ChEBI" id="CHEBI:15378"/>
        <dbReference type="ChEBI" id="CHEBI:30616"/>
        <dbReference type="ChEBI" id="CHEBI:43474"/>
        <dbReference type="ChEBI" id="CHEBI:456216"/>
        <dbReference type="EC" id="3.6.4.12"/>
    </reaction>
</comment>
<evidence type="ECO:0000256" key="2">
    <source>
        <dbReference type="ARBA" id="ARBA00022705"/>
    </source>
</evidence>
<keyword evidence="9 11" id="KW-0131">Cell cycle</keyword>
<protein>
    <recommendedName>
        <fullName evidence="11">DNA replication licensing factor MCM7</fullName>
        <ecNumber evidence="11">3.6.4.12</ecNumber>
    </recommendedName>
</protein>
<evidence type="ECO:0000313" key="13">
    <source>
        <dbReference type="EMBL" id="CAG8643061.1"/>
    </source>
</evidence>
<dbReference type="Pfam" id="PF17207">
    <property type="entry name" value="MCM_OB"/>
    <property type="match status" value="2"/>
</dbReference>
<evidence type="ECO:0000256" key="7">
    <source>
        <dbReference type="ARBA" id="ARBA00023125"/>
    </source>
</evidence>
<dbReference type="InterPro" id="IPR027417">
    <property type="entry name" value="P-loop_NTPase"/>
</dbReference>
<evidence type="ECO:0000256" key="6">
    <source>
        <dbReference type="ARBA" id="ARBA00022840"/>
    </source>
</evidence>
<dbReference type="InterPro" id="IPR001208">
    <property type="entry name" value="MCM_dom"/>
</dbReference>
<dbReference type="PANTHER" id="PTHR11630">
    <property type="entry name" value="DNA REPLICATION LICENSING FACTOR MCM FAMILY MEMBER"/>
    <property type="match status" value="1"/>
</dbReference>
<gene>
    <name evidence="11" type="primary">MCM7</name>
    <name evidence="13" type="ORF">POCULU_LOCUS9527</name>
</gene>